<dbReference type="RefSeq" id="WP_006798709.1">
    <property type="nucleotide sequence ID" value="NZ_GL891980.1"/>
</dbReference>
<protein>
    <recommendedName>
        <fullName evidence="3">Alginate lyase domain-containing protein</fullName>
    </recommendedName>
</protein>
<dbReference type="Pfam" id="PF05426">
    <property type="entry name" value="Alginate_lyase"/>
    <property type="match status" value="1"/>
</dbReference>
<keyword evidence="2" id="KW-0456">Lyase</keyword>
<evidence type="ECO:0000313" key="5">
    <source>
        <dbReference type="Proteomes" id="UP000004913"/>
    </source>
</evidence>
<dbReference type="AlphaFoldDB" id="F5IUP4"/>
<dbReference type="EMBL" id="ADLV01000015">
    <property type="protein sequence ID" value="EGK02944.1"/>
    <property type="molecule type" value="Genomic_DNA"/>
</dbReference>
<proteinExistence type="predicted"/>
<dbReference type="InterPro" id="IPR008397">
    <property type="entry name" value="Alginate_lyase_dom"/>
</dbReference>
<evidence type="ECO:0000256" key="2">
    <source>
        <dbReference type="ARBA" id="ARBA00023239"/>
    </source>
</evidence>
<evidence type="ECO:0000256" key="1">
    <source>
        <dbReference type="ARBA" id="ARBA00022729"/>
    </source>
</evidence>
<gene>
    <name evidence="4" type="ORF">HMPREF9455_01194</name>
</gene>
<sequence>MIRVVILLFIIFIVINESNAQEYQLVSMNYQELTSIREKIRKGNSQSQKAYQQLLKDADALLDVIPCKVIDGNIPPSGDKNDFYSLSKYAWTESNSNGELLSVLKDGQVNPKAESDAYDMDRLNLMVEQIETLSLAWFYSQNEEYAKKASNILKIWFIDPESRMNPNFKYAACLSEDSKEGMATGIIFGVVFIKLIDYVKLLEISKYWADSDDRALKSWFAELSTWLLNSNQGKSIRKASNNQAIWYITQLATYSLYIGNTEELEQMITLAKEQIKKQIDRNGRFPMELKRNQSLRYSIYCLQGFITMATISSYTNNDLWSYKTEDGKNLKLAFDYLIPYISGSKEWAFGSKPQKIATTTALSVARDLANVYDDSVYKDMIMKLQKRTSSVSRITWLMGENNY</sequence>
<comment type="caution">
    <text evidence="4">The sequence shown here is derived from an EMBL/GenBank/DDBJ whole genome shotgun (WGS) entry which is preliminary data.</text>
</comment>
<accession>F5IUP4</accession>
<dbReference type="GO" id="GO:0042597">
    <property type="term" value="C:periplasmic space"/>
    <property type="evidence" value="ECO:0007669"/>
    <property type="project" value="InterPro"/>
</dbReference>
<dbReference type="Gene3D" id="1.50.10.100">
    <property type="entry name" value="Chondroitin AC/alginate lyase"/>
    <property type="match status" value="1"/>
</dbReference>
<keyword evidence="1" id="KW-0732">Signal</keyword>
<name>F5IUP4_9BACT</name>
<keyword evidence="5" id="KW-1185">Reference proteome</keyword>
<feature type="domain" description="Alginate lyase" evidence="3">
    <location>
        <begin position="75"/>
        <end position="347"/>
    </location>
</feature>
<dbReference type="Proteomes" id="UP000004913">
    <property type="component" value="Unassembled WGS sequence"/>
</dbReference>
<reference evidence="4 5" key="1">
    <citation type="submission" date="2011-04" db="EMBL/GenBank/DDBJ databases">
        <title>The Genome Sequence of Dysgonomonas gadei ATCC BAA-286.</title>
        <authorList>
            <consortium name="The Broad Institute Genome Sequencing Platform"/>
            <person name="Earl A."/>
            <person name="Ward D."/>
            <person name="Feldgarden M."/>
            <person name="Gevers D."/>
            <person name="Pudlo N."/>
            <person name="Martens E."/>
            <person name="Allen-Vercoe E."/>
            <person name="Young S.K."/>
            <person name="Zeng Q."/>
            <person name="Gargeya S."/>
            <person name="Fitzgerald M."/>
            <person name="Haas B."/>
            <person name="Abouelleil A."/>
            <person name="Alvarado L."/>
            <person name="Arachchi H.M."/>
            <person name="Berlin A."/>
            <person name="Brown A."/>
            <person name="Chapman S.B."/>
            <person name="Chen Z."/>
            <person name="Dunbar C."/>
            <person name="Freedman E."/>
            <person name="Gearin G."/>
            <person name="Gellesch M."/>
            <person name="Goldberg J."/>
            <person name="Griggs A."/>
            <person name="Gujja S."/>
            <person name="Heiman D."/>
            <person name="Howarth C."/>
            <person name="Larson L."/>
            <person name="Lui A."/>
            <person name="MacDonald P.J.P."/>
            <person name="Mehta T."/>
            <person name="Montmayeur A."/>
            <person name="Murphy C."/>
            <person name="Neiman D."/>
            <person name="Pearson M."/>
            <person name="Priest M."/>
            <person name="Roberts A."/>
            <person name="Saif S."/>
            <person name="Shea T."/>
            <person name="Shenoy N."/>
            <person name="Sisk P."/>
            <person name="Stolte C."/>
            <person name="Sykes S."/>
            <person name="Yandava C."/>
            <person name="Wortman J."/>
            <person name="Nusbaum C."/>
            <person name="Birren B."/>
        </authorList>
    </citation>
    <scope>NUCLEOTIDE SEQUENCE [LARGE SCALE GENOMIC DNA]</scope>
    <source>
        <strain evidence="4 5">ATCC BAA-286</strain>
    </source>
</reference>
<dbReference type="SUPFAM" id="SSF48230">
    <property type="entry name" value="Chondroitin AC/alginate lyase"/>
    <property type="match status" value="1"/>
</dbReference>
<organism evidence="4 5">
    <name type="scientific">Dysgonomonas gadei ATCC BAA-286</name>
    <dbReference type="NCBI Taxonomy" id="742766"/>
    <lineage>
        <taxon>Bacteria</taxon>
        <taxon>Pseudomonadati</taxon>
        <taxon>Bacteroidota</taxon>
        <taxon>Bacteroidia</taxon>
        <taxon>Bacteroidales</taxon>
        <taxon>Dysgonomonadaceae</taxon>
        <taxon>Dysgonomonas</taxon>
    </lineage>
</organism>
<dbReference type="eggNOG" id="ENOG502Z7SW">
    <property type="taxonomic scope" value="Bacteria"/>
</dbReference>
<dbReference type="InterPro" id="IPR008929">
    <property type="entry name" value="Chondroitin_lyas"/>
</dbReference>
<dbReference type="STRING" id="742766.HMPREF9455_01194"/>
<dbReference type="HOGENOM" id="CLU_031144_0_0_10"/>
<dbReference type="OrthoDB" id="428577at2"/>
<evidence type="ECO:0000259" key="3">
    <source>
        <dbReference type="Pfam" id="PF05426"/>
    </source>
</evidence>
<evidence type="ECO:0000313" key="4">
    <source>
        <dbReference type="EMBL" id="EGK02944.1"/>
    </source>
</evidence>
<dbReference type="GO" id="GO:0016829">
    <property type="term" value="F:lyase activity"/>
    <property type="evidence" value="ECO:0007669"/>
    <property type="project" value="UniProtKB-KW"/>
</dbReference>